<protein>
    <submittedName>
        <fullName evidence="1">Uncharacterized protein</fullName>
    </submittedName>
</protein>
<accession>A0ABR7U0V7</accession>
<sequence length="304" mass="33863">MASLAAQEGKFKINLTDLCPCDSKWMVERCCLDRTDMKLRKRTPSISPPGPSTSYSHPRCYLNGTNDCSEKISAEHYFSKNLLEFLAEDGGGITMSGMPFLKPGEQRRLAVDNLVANILCKRHNEALSPLDQEAGAFFRGLKDTLSGGKRRNPHIRLFDGTAIEAWMLKVACGVYFARLASAGGVRIADTHTINLDKVQKALFDHQWETAAGLYFVGSPGTVINTAFHLQFAPLTLESATRFCGARISFLGFECDLLFDMEGINMGKLVHRPHELNLRQKNRHSIIMLSWPRGTPMVSVNIEKI</sequence>
<gene>
    <name evidence="1" type="ORF">HA482_01645</name>
</gene>
<evidence type="ECO:0000313" key="2">
    <source>
        <dbReference type="Proteomes" id="UP000639516"/>
    </source>
</evidence>
<reference evidence="1 2" key="1">
    <citation type="journal article" date="2020" name="Arch. Microbiol.">
        <title>Bradyrhizobium campsiandrae sp. nov., a nitrogen-fixing bacterial strain isolated from a native leguminous tree from the Amazon adapted to flooded conditions.</title>
        <authorList>
            <person name="Cabral Michel D."/>
            <person name="Martins da Costa E."/>
            <person name="Azarias Guimaraes A."/>
            <person name="Soares de Carvalho T."/>
            <person name="Santos de Castro Caputo P."/>
            <person name="Willems A."/>
            <person name="de Souza Moreira F.M."/>
        </authorList>
    </citation>
    <scope>NUCLEOTIDE SEQUENCE [LARGE SCALE GENOMIC DNA]</scope>
    <source>
        <strain evidence="2">INPA 384B</strain>
    </source>
</reference>
<dbReference type="RefSeq" id="WP_188095696.1">
    <property type="nucleotide sequence ID" value="NZ_JAANIH010000001.1"/>
</dbReference>
<proteinExistence type="predicted"/>
<comment type="caution">
    <text evidence="1">The sequence shown here is derived from an EMBL/GenBank/DDBJ whole genome shotgun (WGS) entry which is preliminary data.</text>
</comment>
<keyword evidence="2" id="KW-1185">Reference proteome</keyword>
<dbReference type="Proteomes" id="UP000639516">
    <property type="component" value="Unassembled WGS sequence"/>
</dbReference>
<organism evidence="1 2">
    <name type="scientific">Bradyrhizobium campsiandrae</name>
    <dbReference type="NCBI Taxonomy" id="1729892"/>
    <lineage>
        <taxon>Bacteria</taxon>
        <taxon>Pseudomonadati</taxon>
        <taxon>Pseudomonadota</taxon>
        <taxon>Alphaproteobacteria</taxon>
        <taxon>Hyphomicrobiales</taxon>
        <taxon>Nitrobacteraceae</taxon>
        <taxon>Bradyrhizobium</taxon>
    </lineage>
</organism>
<evidence type="ECO:0000313" key="1">
    <source>
        <dbReference type="EMBL" id="MBC9976917.1"/>
    </source>
</evidence>
<name>A0ABR7U0V7_9BRAD</name>
<dbReference type="EMBL" id="JAATTO010000002">
    <property type="protein sequence ID" value="MBC9976917.1"/>
    <property type="molecule type" value="Genomic_DNA"/>
</dbReference>